<name>A3D457_SHEB5</name>
<accession>A3D457</accession>
<evidence type="ECO:0008006" key="3">
    <source>
        <dbReference type="Google" id="ProtNLM"/>
    </source>
</evidence>
<dbReference type="EMBL" id="CP000563">
    <property type="protein sequence ID" value="ABN61520.1"/>
    <property type="molecule type" value="Genomic_DNA"/>
</dbReference>
<dbReference type="KEGG" id="sbl:Sbal_2018"/>
<dbReference type="HOGENOM" id="CLU_168985_0_0_6"/>
<dbReference type="AlphaFoldDB" id="A3D457"/>
<dbReference type="Proteomes" id="UP000001557">
    <property type="component" value="Chromosome"/>
</dbReference>
<sequence length="115" mass="13252">MSVVRLQYTKTFEDTVDSAISHYSQWNDEIAIIECIEMVIDGFEASVTQNPLSYALCQELVELGVTQVRHAVKEDFRILYEVSYVNGETIITALLFLSQRQSIQNQLINHCLMYK</sequence>
<evidence type="ECO:0000313" key="2">
    <source>
        <dbReference type="Proteomes" id="UP000001557"/>
    </source>
</evidence>
<keyword evidence="2" id="KW-1185">Reference proteome</keyword>
<dbReference type="OrthoDB" id="5827669at2"/>
<reference evidence="1 2" key="1">
    <citation type="submission" date="2007-02" db="EMBL/GenBank/DDBJ databases">
        <title>Complete sequence of chromosome of Shewanella baltica OS155.</title>
        <authorList>
            <consortium name="US DOE Joint Genome Institute"/>
            <person name="Copeland A."/>
            <person name="Lucas S."/>
            <person name="Lapidus A."/>
            <person name="Barry K."/>
            <person name="Detter J.C."/>
            <person name="Glavina del Rio T."/>
            <person name="Hammon N."/>
            <person name="Israni S."/>
            <person name="Dalin E."/>
            <person name="Tice H."/>
            <person name="Pitluck S."/>
            <person name="Sims D.R."/>
            <person name="Brettin T."/>
            <person name="Bruce D."/>
            <person name="Han C."/>
            <person name="Tapia R."/>
            <person name="Brainard J."/>
            <person name="Schmutz J."/>
            <person name="Larimer F."/>
            <person name="Land M."/>
            <person name="Hauser L."/>
            <person name="Kyrpides N."/>
            <person name="Mikhailova N."/>
            <person name="Brettar I."/>
            <person name="Klappenbach J."/>
            <person name="Konstantinidis K."/>
            <person name="Rodrigues J."/>
            <person name="Tiedje J."/>
            <person name="Richardson P."/>
        </authorList>
    </citation>
    <scope>NUCLEOTIDE SEQUENCE [LARGE SCALE GENOMIC DNA]</scope>
    <source>
        <strain evidence="2">OS155 / ATCC BAA-1091</strain>
    </source>
</reference>
<dbReference type="RefSeq" id="WP_011846740.1">
    <property type="nucleotide sequence ID" value="NC_009052.1"/>
</dbReference>
<evidence type="ECO:0000313" key="1">
    <source>
        <dbReference type="EMBL" id="ABN61520.1"/>
    </source>
</evidence>
<gene>
    <name evidence="1" type="ordered locus">Sbal_2018</name>
</gene>
<protein>
    <recommendedName>
        <fullName evidence="3">Plasmid stabilization system</fullName>
    </recommendedName>
</protein>
<proteinExistence type="predicted"/>
<organism evidence="1 2">
    <name type="scientific">Shewanella baltica (strain OS155 / ATCC BAA-1091)</name>
    <dbReference type="NCBI Taxonomy" id="325240"/>
    <lineage>
        <taxon>Bacteria</taxon>
        <taxon>Pseudomonadati</taxon>
        <taxon>Pseudomonadota</taxon>
        <taxon>Gammaproteobacteria</taxon>
        <taxon>Alteromonadales</taxon>
        <taxon>Shewanellaceae</taxon>
        <taxon>Shewanella</taxon>
    </lineage>
</organism>